<feature type="region of interest" description="Disordered" evidence="3">
    <location>
        <begin position="192"/>
        <end position="218"/>
    </location>
</feature>
<dbReference type="SMART" id="SM00326">
    <property type="entry name" value="SH3"/>
    <property type="match status" value="1"/>
</dbReference>
<keyword evidence="1 2" id="KW-0728">SH3 domain</keyword>
<dbReference type="Gene3D" id="2.30.30.40">
    <property type="entry name" value="SH3 Domains"/>
    <property type="match status" value="1"/>
</dbReference>
<feature type="transmembrane region" description="Helical" evidence="4">
    <location>
        <begin position="6"/>
        <end position="23"/>
    </location>
</feature>
<feature type="region of interest" description="Disordered" evidence="3">
    <location>
        <begin position="825"/>
        <end position="855"/>
    </location>
</feature>
<feature type="region of interest" description="Disordered" evidence="3">
    <location>
        <begin position="588"/>
        <end position="608"/>
    </location>
</feature>
<keyword evidence="7" id="KW-1185">Reference proteome</keyword>
<dbReference type="OrthoDB" id="9991832at2759"/>
<name>A0A7J7J6F0_BUGNE</name>
<feature type="transmembrane region" description="Helical" evidence="4">
    <location>
        <begin position="43"/>
        <end position="61"/>
    </location>
</feature>
<feature type="compositionally biased region" description="Polar residues" evidence="3">
    <location>
        <begin position="353"/>
        <end position="365"/>
    </location>
</feature>
<feature type="region of interest" description="Disordered" evidence="3">
    <location>
        <begin position="116"/>
        <end position="140"/>
    </location>
</feature>
<evidence type="ECO:0000313" key="7">
    <source>
        <dbReference type="Proteomes" id="UP000593567"/>
    </source>
</evidence>
<dbReference type="SUPFAM" id="SSF50044">
    <property type="entry name" value="SH3-domain"/>
    <property type="match status" value="1"/>
</dbReference>
<evidence type="ECO:0000256" key="1">
    <source>
        <dbReference type="ARBA" id="ARBA00022443"/>
    </source>
</evidence>
<keyword evidence="4" id="KW-0472">Membrane</keyword>
<sequence length="1021" mass="112819">MFLFFYSILDIFIIIISLNGFSLKSHNLLHRESLQDGFTEVDLYRSLCCLLFKIIHVYYFSGHVINPAQGSILFPFLPRNAHGNIGHSASLAHYSQGGIFTGSLRKPIQSNQFILTGSKRPSSAGNQQPTRNNLPAENGGFATARNAHHIEYSNRPYKEYNGYPAASQQSQTGNGSYNMATEHNSNMPMMSHHHISERNGQSDQSSQEMYASPVKHPGSIENRQNMPIENGYHTPTAQITNRNSIHTEYKHNENKGNLRQLLSGSSPKDRTCILAVVLEDFTAHGPTEISVKKDDEIYIMFQLNDWAYVACLSDPGLKGYIPLDYCLQIENFYTGATGSLPRPKNTSDRNGLGRSNSSVQVRPTTSAKRVLFSDSNWQHSGVNRNNTFPRKVTMERNLSGSNQVETHSSSPSTTELVKNQNYHAVSQISSKSLPRPPPLGQVSEHANSNRNISRAFATSNAAILDQNSKLNSSANSTSSYLEKGKVSTHNTTLNLDAQVKLTKERNTPTYPTIFNASNNRELHNQLLTKQNSQPIASLTENAPNVRAYSKPNDNMTPQSKVMLQPNKIASAKPAKPSIMQSLGKLLKSKGEMLNKSRSSSKSRERYHSDISDLNRILSLSLETLHETSELEEPLLSHRTDCSASFTISDPDFSPDTVQSDKQRLASKFQSTSEASSNDSSRQKQSGAPSIASSISEDNDSVFIENEQTTKQDGTNAVISNKHTFSNSCPSPEGIYVARPIVLPDNDALDKRLSEVLTKEQPLINVEDTRLLHPPPTAPQGVINKCSREISSASEEFKSTDEADLLPTKIQFRQMLKELNLIPESGPLLLPPPEEFSSDATKLPPTNDGESNESADKDCYISISKCPYCVERHQQHTKGTQSSLNHTDVCNETTSEEKRGHSSVSSSSTQTDSTDTSSRTTFSSSIDECRGVGKGAKVKRSRSDVGSFSRLSKHRQSSLCPNTEDLLRPSDFSVHSNSINHSHTPQTPNSKQHQESTPKSTKTLNSCSTTSSRHTVNEIVLL</sequence>
<dbReference type="Proteomes" id="UP000593567">
    <property type="component" value="Unassembled WGS sequence"/>
</dbReference>
<dbReference type="EMBL" id="VXIV02002957">
    <property type="protein sequence ID" value="KAF6021820.1"/>
    <property type="molecule type" value="Genomic_DNA"/>
</dbReference>
<feature type="compositionally biased region" description="Polar residues" evidence="3">
    <location>
        <begin position="198"/>
        <end position="209"/>
    </location>
</feature>
<comment type="caution">
    <text evidence="6">The sequence shown here is derived from an EMBL/GenBank/DDBJ whole genome shotgun (WGS) entry which is preliminary data.</text>
</comment>
<reference evidence="6" key="1">
    <citation type="submission" date="2020-06" db="EMBL/GenBank/DDBJ databases">
        <title>Draft genome of Bugula neritina, a colonial animal packing powerful symbionts and potential medicines.</title>
        <authorList>
            <person name="Rayko M."/>
        </authorList>
    </citation>
    <scope>NUCLEOTIDE SEQUENCE [LARGE SCALE GENOMIC DNA]</scope>
    <source>
        <strain evidence="6">Kwan_BN1</strain>
    </source>
</reference>
<evidence type="ECO:0000313" key="6">
    <source>
        <dbReference type="EMBL" id="KAF6021820.1"/>
    </source>
</evidence>
<feature type="compositionally biased region" description="Polar residues" evidence="3">
    <location>
        <begin position="972"/>
        <end position="1009"/>
    </location>
</feature>
<feature type="compositionally biased region" description="Low complexity" evidence="3">
    <location>
        <begin position="901"/>
        <end position="924"/>
    </location>
</feature>
<organism evidence="6 7">
    <name type="scientific">Bugula neritina</name>
    <name type="common">Brown bryozoan</name>
    <name type="synonym">Sertularia neritina</name>
    <dbReference type="NCBI Taxonomy" id="10212"/>
    <lineage>
        <taxon>Eukaryota</taxon>
        <taxon>Metazoa</taxon>
        <taxon>Spiralia</taxon>
        <taxon>Lophotrochozoa</taxon>
        <taxon>Bryozoa</taxon>
        <taxon>Gymnolaemata</taxon>
        <taxon>Cheilostomatida</taxon>
        <taxon>Flustrina</taxon>
        <taxon>Buguloidea</taxon>
        <taxon>Bugulidae</taxon>
        <taxon>Bugula</taxon>
    </lineage>
</organism>
<feature type="region of interest" description="Disordered" evidence="3">
    <location>
        <begin position="646"/>
        <end position="700"/>
    </location>
</feature>
<dbReference type="InterPro" id="IPR036028">
    <property type="entry name" value="SH3-like_dom_sf"/>
</dbReference>
<keyword evidence="4" id="KW-1133">Transmembrane helix</keyword>
<dbReference type="AlphaFoldDB" id="A0A7J7J6F0"/>
<evidence type="ECO:0000256" key="3">
    <source>
        <dbReference type="SAM" id="MobiDB-lite"/>
    </source>
</evidence>
<feature type="region of interest" description="Disordered" evidence="3">
    <location>
        <begin position="337"/>
        <end position="365"/>
    </location>
</feature>
<feature type="region of interest" description="Disordered" evidence="3">
    <location>
        <begin position="890"/>
        <end position="1009"/>
    </location>
</feature>
<feature type="compositionally biased region" description="Polar residues" evidence="3">
    <location>
        <begin position="116"/>
        <end position="135"/>
    </location>
</feature>
<dbReference type="InterPro" id="IPR001452">
    <property type="entry name" value="SH3_domain"/>
</dbReference>
<protein>
    <recommendedName>
        <fullName evidence="5">SH3 domain-containing protein</fullName>
    </recommendedName>
</protein>
<dbReference type="CDD" id="cd00174">
    <property type="entry name" value="SH3"/>
    <property type="match status" value="1"/>
</dbReference>
<proteinExistence type="predicted"/>
<feature type="domain" description="SH3" evidence="5">
    <location>
        <begin position="270"/>
        <end position="331"/>
    </location>
</feature>
<accession>A0A7J7J6F0</accession>
<feature type="compositionally biased region" description="Polar residues" evidence="3">
    <location>
        <begin position="667"/>
        <end position="695"/>
    </location>
</feature>
<evidence type="ECO:0000256" key="4">
    <source>
        <dbReference type="SAM" id="Phobius"/>
    </source>
</evidence>
<evidence type="ECO:0000256" key="2">
    <source>
        <dbReference type="PROSITE-ProRule" id="PRU00192"/>
    </source>
</evidence>
<gene>
    <name evidence="6" type="ORF">EB796_019876</name>
</gene>
<evidence type="ECO:0000259" key="5">
    <source>
        <dbReference type="PROSITE" id="PS50002"/>
    </source>
</evidence>
<keyword evidence="4" id="KW-0812">Transmembrane</keyword>
<dbReference type="PROSITE" id="PS50002">
    <property type="entry name" value="SH3"/>
    <property type="match status" value="1"/>
</dbReference>